<feature type="region of interest" description="Disordered" evidence="2">
    <location>
        <begin position="613"/>
        <end position="632"/>
    </location>
</feature>
<feature type="compositionally biased region" description="Basic residues" evidence="2">
    <location>
        <begin position="161"/>
        <end position="170"/>
    </location>
</feature>
<evidence type="ECO:0000259" key="3">
    <source>
        <dbReference type="PROSITE" id="PS50222"/>
    </source>
</evidence>
<dbReference type="PROSITE" id="PS00018">
    <property type="entry name" value="EF_HAND_1"/>
    <property type="match status" value="1"/>
</dbReference>
<dbReference type="EMBL" id="UZAE01012424">
    <property type="protein sequence ID" value="VDO05088.1"/>
    <property type="molecule type" value="Genomic_DNA"/>
</dbReference>
<dbReference type="STRING" id="102285.A0A0R3TNF1"/>
<feature type="region of interest" description="Disordered" evidence="2">
    <location>
        <begin position="333"/>
        <end position="411"/>
    </location>
</feature>
<protein>
    <submittedName>
        <fullName evidence="6">EF-hand domain-containing protein</fullName>
    </submittedName>
</protein>
<sequence>MAIYLRIFYAIDKDNTGVITSVDLRNYMQKMRYKESFVTTWTSLFDPEHTGIITYENYCKVLGLKQENRTPPPPLSETQSNSHAIETQITPTNSEPVRAEHTLHKPEERNSENSGSQCQRTTDSVSKEDSSLKHHKAQEPSNELTSSVEATEELREVSGKVSRKRKHAKSPSKENVITPIISKSNVEAHSPKNSGMETKSEPMNLAADSQAMESITPQKVDQILSAKSSLNSKVDGSGKLKKREKEGSHKTLKESSQESPDVESKGADSKEGNSGEVVEGQEKCKESKRKGKPRSPEIKGKELCDGKGEHPGDSGMDIFDFLIAAKSDLIGMNDECSDEEPSKSTNEELAPEMMFRSESRTKLETQNASKPMEVVLEKHNEVQEKEDQKPNENAVMEPSVEKGEHPGDSGMDIFDFLIAAKSDLIGMNDECSDEEPSKSTNEELAPEMMFRSESRTKLETQNASKPMEVVLEKHNEVQEKEDQKPKKNTKMESSDEIGEQSDESGMDIFDFLISGKDGLIEAFDDFDDQPQDKMVSETADLTVTGNPALFHETEKDKPHQRSKNGFKNVSEKSEHIASNAPEDISASSKEQLESGEDTFDMLLEDIRCISEEQNKDFKHMRRKSESSIFEEA</sequence>
<feature type="compositionally biased region" description="Basic and acidic residues" evidence="2">
    <location>
        <begin position="97"/>
        <end position="111"/>
    </location>
</feature>
<feature type="compositionally biased region" description="Polar residues" evidence="2">
    <location>
        <begin position="112"/>
        <end position="124"/>
    </location>
</feature>
<dbReference type="AlphaFoldDB" id="A0A0R3TNF1"/>
<dbReference type="SUPFAM" id="SSF47473">
    <property type="entry name" value="EF-hand"/>
    <property type="match status" value="1"/>
</dbReference>
<evidence type="ECO:0000256" key="2">
    <source>
        <dbReference type="SAM" id="MobiDB-lite"/>
    </source>
</evidence>
<reference evidence="6" key="1">
    <citation type="submission" date="2017-02" db="UniProtKB">
        <authorList>
            <consortium name="WormBaseParasite"/>
        </authorList>
    </citation>
    <scope>IDENTIFICATION</scope>
</reference>
<evidence type="ECO:0000256" key="1">
    <source>
        <dbReference type="ARBA" id="ARBA00022837"/>
    </source>
</evidence>
<evidence type="ECO:0000313" key="6">
    <source>
        <dbReference type="WBParaSite" id="HNAJ_0000890601-mRNA-1"/>
    </source>
</evidence>
<evidence type="ECO:0000313" key="5">
    <source>
        <dbReference type="Proteomes" id="UP000278807"/>
    </source>
</evidence>
<reference evidence="4 5" key="2">
    <citation type="submission" date="2018-11" db="EMBL/GenBank/DDBJ databases">
        <authorList>
            <consortium name="Pathogen Informatics"/>
        </authorList>
    </citation>
    <scope>NUCLEOTIDE SEQUENCE [LARGE SCALE GENOMIC DNA]</scope>
</reference>
<feature type="compositionally biased region" description="Polar residues" evidence="2">
    <location>
        <begin position="211"/>
        <end position="234"/>
    </location>
</feature>
<keyword evidence="1" id="KW-0106">Calcium</keyword>
<dbReference type="PROSITE" id="PS50222">
    <property type="entry name" value="EF_HAND_2"/>
    <property type="match status" value="1"/>
</dbReference>
<dbReference type="WBParaSite" id="HNAJ_0000890601-mRNA-1">
    <property type="protein sequence ID" value="HNAJ_0000890601-mRNA-1"/>
    <property type="gene ID" value="HNAJ_0000890601"/>
</dbReference>
<dbReference type="Proteomes" id="UP000278807">
    <property type="component" value="Unassembled WGS sequence"/>
</dbReference>
<keyword evidence="5" id="KW-1185">Reference proteome</keyword>
<feature type="compositionally biased region" description="Basic and acidic residues" evidence="2">
    <location>
        <begin position="375"/>
        <end position="390"/>
    </location>
</feature>
<feature type="domain" description="EF-hand" evidence="3">
    <location>
        <begin position="1"/>
        <end position="34"/>
    </location>
</feature>
<accession>A0A0R3TNF1</accession>
<evidence type="ECO:0000313" key="4">
    <source>
        <dbReference type="EMBL" id="VDO05088.1"/>
    </source>
</evidence>
<feature type="compositionally biased region" description="Polar residues" evidence="2">
    <location>
        <begin position="181"/>
        <end position="197"/>
    </location>
</feature>
<feature type="compositionally biased region" description="Basic and acidic residues" evidence="2">
    <location>
        <begin position="470"/>
        <end position="493"/>
    </location>
</feature>
<dbReference type="GO" id="GO:0005509">
    <property type="term" value="F:calcium ion binding"/>
    <property type="evidence" value="ECO:0007669"/>
    <property type="project" value="InterPro"/>
</dbReference>
<organism evidence="6">
    <name type="scientific">Rodentolepis nana</name>
    <name type="common">Dwarf tapeworm</name>
    <name type="synonym">Hymenolepis nana</name>
    <dbReference type="NCBI Taxonomy" id="102285"/>
    <lineage>
        <taxon>Eukaryota</taxon>
        <taxon>Metazoa</taxon>
        <taxon>Spiralia</taxon>
        <taxon>Lophotrochozoa</taxon>
        <taxon>Platyhelminthes</taxon>
        <taxon>Cestoda</taxon>
        <taxon>Eucestoda</taxon>
        <taxon>Cyclophyllidea</taxon>
        <taxon>Hymenolepididae</taxon>
        <taxon>Rodentolepis</taxon>
    </lineage>
</organism>
<dbReference type="OrthoDB" id="6275914at2759"/>
<feature type="compositionally biased region" description="Polar residues" evidence="2">
    <location>
        <begin position="139"/>
        <end position="149"/>
    </location>
</feature>
<dbReference type="Gene3D" id="1.10.238.10">
    <property type="entry name" value="EF-hand"/>
    <property type="match status" value="1"/>
</dbReference>
<dbReference type="InterPro" id="IPR018247">
    <property type="entry name" value="EF_Hand_1_Ca_BS"/>
</dbReference>
<feature type="compositionally biased region" description="Polar residues" evidence="2">
    <location>
        <begin position="76"/>
        <end position="95"/>
    </location>
</feature>
<dbReference type="InterPro" id="IPR002048">
    <property type="entry name" value="EF_hand_dom"/>
</dbReference>
<feature type="compositionally biased region" description="Acidic residues" evidence="2">
    <location>
        <begin position="494"/>
        <end position="505"/>
    </location>
</feature>
<feature type="compositionally biased region" description="Basic and acidic residues" evidence="2">
    <location>
        <begin position="243"/>
        <end position="273"/>
    </location>
</feature>
<feature type="region of interest" description="Disordered" evidence="2">
    <location>
        <begin position="523"/>
        <end position="597"/>
    </location>
</feature>
<proteinExistence type="predicted"/>
<dbReference type="InterPro" id="IPR011992">
    <property type="entry name" value="EF-hand-dom_pair"/>
</dbReference>
<feature type="region of interest" description="Disordered" evidence="2">
    <location>
        <begin position="428"/>
        <end position="506"/>
    </location>
</feature>
<name>A0A0R3TNF1_RODNA</name>
<feature type="region of interest" description="Disordered" evidence="2">
    <location>
        <begin position="69"/>
        <end position="316"/>
    </location>
</feature>
<feature type="compositionally biased region" description="Basic and acidic residues" evidence="2">
    <location>
        <begin position="294"/>
        <end position="312"/>
    </location>
</feature>
<gene>
    <name evidence="4" type="ORF">HNAJ_LOCUS8902</name>
</gene>